<name>A0A7X0Z0T8_9LIST</name>
<dbReference type="EMBL" id="JAARYH010000004">
    <property type="protein sequence ID" value="MBC2167157.1"/>
    <property type="molecule type" value="Genomic_DNA"/>
</dbReference>
<dbReference type="InterPro" id="IPR025674">
    <property type="entry name" value="Imm6"/>
</dbReference>
<sequence length="164" mass="19144">MNNTWMVLDDVRKRVFYLIVAEKIFSFINMNNSNYDEGRKAFDICWESLVDAKITGDDIYLLIDSPVYNDIGEFAQQEENPKKQEIWYILLDVIGYIAWNLYRKSGVKFLPQALESISEDSAFDFIRNLEESGYIKKEDVNNVLEILGDKNTDISKGNIKYMLL</sequence>
<dbReference type="RefSeq" id="WP_185576877.1">
    <property type="nucleotide sequence ID" value="NZ_JAARYH010000004.1"/>
</dbReference>
<dbReference type="AlphaFoldDB" id="A0A7X0Z0T8"/>
<evidence type="ECO:0000313" key="2">
    <source>
        <dbReference type="Proteomes" id="UP000519573"/>
    </source>
</evidence>
<dbReference type="Proteomes" id="UP000519573">
    <property type="component" value="Unassembled WGS sequence"/>
</dbReference>
<organism evidence="1 2">
    <name type="scientific">Listeria booriae</name>
    <dbReference type="NCBI Taxonomy" id="1552123"/>
    <lineage>
        <taxon>Bacteria</taxon>
        <taxon>Bacillati</taxon>
        <taxon>Bacillota</taxon>
        <taxon>Bacilli</taxon>
        <taxon>Bacillales</taxon>
        <taxon>Listeriaceae</taxon>
        <taxon>Listeria</taxon>
    </lineage>
</organism>
<reference evidence="1 2" key="1">
    <citation type="submission" date="2020-03" db="EMBL/GenBank/DDBJ databases">
        <title>Soil Listeria distribution.</title>
        <authorList>
            <person name="Liao J."/>
            <person name="Wiedmann M."/>
        </authorList>
    </citation>
    <scope>NUCLEOTIDE SEQUENCE [LARGE SCALE GENOMIC DNA]</scope>
    <source>
        <strain evidence="1 2">FSL L7-0245</strain>
    </source>
</reference>
<accession>A0A7X0Z0T8</accession>
<dbReference type="Pfam" id="PF14434">
    <property type="entry name" value="Imm6"/>
    <property type="match status" value="1"/>
</dbReference>
<proteinExistence type="predicted"/>
<protein>
    <submittedName>
        <fullName evidence="1">Immunity protein imm6</fullName>
    </submittedName>
</protein>
<gene>
    <name evidence="1" type="ORF">HCB26_11320</name>
</gene>
<comment type="caution">
    <text evidence="1">The sequence shown here is derived from an EMBL/GenBank/DDBJ whole genome shotgun (WGS) entry which is preliminary data.</text>
</comment>
<evidence type="ECO:0000313" key="1">
    <source>
        <dbReference type="EMBL" id="MBC2167157.1"/>
    </source>
</evidence>